<evidence type="ECO:0000256" key="1">
    <source>
        <dbReference type="ARBA" id="ARBA00004613"/>
    </source>
</evidence>
<dbReference type="PANTHER" id="PTHR10500">
    <property type="entry name" value="BETA-MICROSEMINOPROTEIN"/>
    <property type="match status" value="1"/>
</dbReference>
<evidence type="ECO:0000256" key="6">
    <source>
        <dbReference type="RuleBase" id="RU364124"/>
    </source>
</evidence>
<keyword evidence="5" id="KW-1015">Disulfide bond</keyword>
<accession>K7E0W1</accession>
<dbReference type="Gene3D" id="2.20.25.590">
    <property type="match status" value="1"/>
</dbReference>
<evidence type="ECO:0000313" key="8">
    <source>
        <dbReference type="Proteomes" id="UP000002280"/>
    </source>
</evidence>
<dbReference type="GO" id="GO:0005576">
    <property type="term" value="C:extracellular region"/>
    <property type="evidence" value="ECO:0007669"/>
    <property type="project" value="UniProtKB-SubCell"/>
</dbReference>
<reference evidence="7 8" key="1">
    <citation type="journal article" date="2007" name="Nature">
        <title>Genome of the marsupial Monodelphis domestica reveals innovation in non-coding sequences.</title>
        <authorList>
            <person name="Mikkelsen T.S."/>
            <person name="Wakefield M.J."/>
            <person name="Aken B."/>
            <person name="Amemiya C.T."/>
            <person name="Chang J.L."/>
            <person name="Duke S."/>
            <person name="Garber M."/>
            <person name="Gentles A.J."/>
            <person name="Goodstadt L."/>
            <person name="Heger A."/>
            <person name="Jurka J."/>
            <person name="Kamal M."/>
            <person name="Mauceli E."/>
            <person name="Searle S.M."/>
            <person name="Sharpe T."/>
            <person name="Baker M.L."/>
            <person name="Batzer M.A."/>
            <person name="Benos P.V."/>
            <person name="Belov K."/>
            <person name="Clamp M."/>
            <person name="Cook A."/>
            <person name="Cuff J."/>
            <person name="Das R."/>
            <person name="Davidow L."/>
            <person name="Deakin J.E."/>
            <person name="Fazzari M.J."/>
            <person name="Glass J.L."/>
            <person name="Grabherr M."/>
            <person name="Greally J.M."/>
            <person name="Gu W."/>
            <person name="Hore T.A."/>
            <person name="Huttley G.A."/>
            <person name="Kleber M."/>
            <person name="Jirtle R.L."/>
            <person name="Koina E."/>
            <person name="Lee J.T."/>
            <person name="Mahony S."/>
            <person name="Marra M.A."/>
            <person name="Miller R.D."/>
            <person name="Nicholls R.D."/>
            <person name="Oda M."/>
            <person name="Papenfuss A.T."/>
            <person name="Parra Z.E."/>
            <person name="Pollock D.D."/>
            <person name="Ray D.A."/>
            <person name="Schein J.E."/>
            <person name="Speed T.P."/>
            <person name="Thompson K."/>
            <person name="VandeBerg J.L."/>
            <person name="Wade C.M."/>
            <person name="Walker J.A."/>
            <person name="Waters P.D."/>
            <person name="Webber C."/>
            <person name="Weidman J.R."/>
            <person name="Xie X."/>
            <person name="Zody M.C."/>
            <person name="Baldwin J."/>
            <person name="Abdouelleil A."/>
            <person name="Abdulkadir J."/>
            <person name="Abebe A."/>
            <person name="Abera B."/>
            <person name="Abreu J."/>
            <person name="Acer S.C."/>
            <person name="Aftuck L."/>
            <person name="Alexander A."/>
            <person name="An P."/>
            <person name="Anderson E."/>
            <person name="Anderson S."/>
            <person name="Arachi H."/>
            <person name="Azer M."/>
            <person name="Bachantsang P."/>
            <person name="Barry A."/>
            <person name="Bayul T."/>
            <person name="Berlin A."/>
            <person name="Bessette D."/>
            <person name="Bloom T."/>
            <person name="Bloom T."/>
            <person name="Boguslavskiy L."/>
            <person name="Bonnet C."/>
            <person name="Boukhgalter B."/>
            <person name="Bourzgui I."/>
            <person name="Brown A."/>
            <person name="Cahill P."/>
            <person name="Channer S."/>
            <person name="Cheshatsang Y."/>
            <person name="Chuda L."/>
            <person name="Citroen M."/>
            <person name="Collymore A."/>
            <person name="Cooke P."/>
            <person name="Costello M."/>
            <person name="D'Aco K."/>
            <person name="Daza R."/>
            <person name="De Haan G."/>
            <person name="DeGray S."/>
            <person name="DeMaso C."/>
            <person name="Dhargay N."/>
            <person name="Dooley K."/>
            <person name="Dooley E."/>
            <person name="Doricent M."/>
            <person name="Dorje P."/>
            <person name="Dorjee K."/>
            <person name="Dupes A."/>
            <person name="Elong R."/>
            <person name="Falk J."/>
            <person name="Farina A."/>
            <person name="Faro S."/>
            <person name="Ferguson D."/>
            <person name="Fisher S."/>
            <person name="Foley C.D."/>
            <person name="Franke A."/>
            <person name="Friedrich D."/>
            <person name="Gadbois L."/>
            <person name="Gearin G."/>
            <person name="Gearin C.R."/>
            <person name="Giannoukos G."/>
            <person name="Goode T."/>
            <person name="Graham J."/>
            <person name="Grandbois E."/>
            <person name="Grewal S."/>
            <person name="Gyaltsen K."/>
            <person name="Hafez N."/>
            <person name="Hagos B."/>
            <person name="Hall J."/>
            <person name="Henson C."/>
            <person name="Hollinger A."/>
            <person name="Honan T."/>
            <person name="Huard M.D."/>
            <person name="Hughes L."/>
            <person name="Hurhula B."/>
            <person name="Husby M.E."/>
            <person name="Kamat A."/>
            <person name="Kanga B."/>
            <person name="Kashin S."/>
            <person name="Khazanovich D."/>
            <person name="Kisner P."/>
            <person name="Lance K."/>
            <person name="Lara M."/>
            <person name="Lee W."/>
            <person name="Lennon N."/>
            <person name="Letendre F."/>
            <person name="LeVine R."/>
            <person name="Lipovsky A."/>
            <person name="Liu X."/>
            <person name="Liu J."/>
            <person name="Liu S."/>
            <person name="Lokyitsang T."/>
            <person name="Lokyitsang Y."/>
            <person name="Lubonja R."/>
            <person name="Lui A."/>
            <person name="MacDonald P."/>
            <person name="Magnisalis V."/>
            <person name="Maru K."/>
            <person name="Matthews C."/>
            <person name="McCusker W."/>
            <person name="McDonough S."/>
            <person name="Mehta T."/>
            <person name="Meldrim J."/>
            <person name="Meneus L."/>
            <person name="Mihai O."/>
            <person name="Mihalev A."/>
            <person name="Mihova T."/>
            <person name="Mittelman R."/>
            <person name="Mlenga V."/>
            <person name="Montmayeur A."/>
            <person name="Mulrain L."/>
            <person name="Navidi A."/>
            <person name="Naylor J."/>
            <person name="Negash T."/>
            <person name="Nguyen T."/>
            <person name="Nguyen N."/>
            <person name="Nicol R."/>
            <person name="Norbu C."/>
            <person name="Norbu N."/>
            <person name="Novod N."/>
            <person name="O'Neill B."/>
            <person name="Osman S."/>
            <person name="Markiewicz E."/>
            <person name="Oyono O.L."/>
            <person name="Patti C."/>
            <person name="Phunkhang P."/>
            <person name="Pierre F."/>
            <person name="Priest M."/>
            <person name="Raghuraman S."/>
            <person name="Rege F."/>
            <person name="Reyes R."/>
            <person name="Rise C."/>
            <person name="Rogov P."/>
            <person name="Ross K."/>
            <person name="Ryan E."/>
            <person name="Settipalli S."/>
            <person name="Shea T."/>
            <person name="Sherpa N."/>
            <person name="Shi L."/>
            <person name="Shih D."/>
            <person name="Sparrow T."/>
            <person name="Spaulding J."/>
            <person name="Stalker J."/>
            <person name="Stange-Thomann N."/>
            <person name="Stavropoulos S."/>
            <person name="Stone C."/>
            <person name="Strader C."/>
            <person name="Tesfaye S."/>
            <person name="Thomson T."/>
            <person name="Thoulutsang Y."/>
            <person name="Thoulutsang D."/>
            <person name="Topham K."/>
            <person name="Topping I."/>
            <person name="Tsamla T."/>
            <person name="Vassiliev H."/>
            <person name="Vo A."/>
            <person name="Wangchuk T."/>
            <person name="Wangdi T."/>
            <person name="Weiand M."/>
            <person name="Wilkinson J."/>
            <person name="Wilson A."/>
            <person name="Yadav S."/>
            <person name="Young G."/>
            <person name="Yu Q."/>
            <person name="Zembek L."/>
            <person name="Zhong D."/>
            <person name="Zimmer A."/>
            <person name="Zwirko Z."/>
            <person name="Jaffe D.B."/>
            <person name="Alvarez P."/>
            <person name="Brockman W."/>
            <person name="Butler J."/>
            <person name="Chin C."/>
            <person name="Gnerre S."/>
            <person name="MacCallum I."/>
            <person name="Graves J.A."/>
            <person name="Ponting C.P."/>
            <person name="Breen M."/>
            <person name="Samollow P.B."/>
            <person name="Lander E.S."/>
            <person name="Lindblad-Toh K."/>
        </authorList>
    </citation>
    <scope>NUCLEOTIDE SEQUENCE [LARGE SCALE GENOMIC DNA]</scope>
</reference>
<reference evidence="7" key="2">
    <citation type="submission" date="2025-08" db="UniProtKB">
        <authorList>
            <consortium name="Ensembl"/>
        </authorList>
    </citation>
    <scope>IDENTIFICATION</scope>
</reference>
<dbReference type="OMA" id="TSGIECC"/>
<dbReference type="Pfam" id="PF05825">
    <property type="entry name" value="PSP94"/>
    <property type="match status" value="1"/>
</dbReference>
<evidence type="ECO:0000256" key="4">
    <source>
        <dbReference type="ARBA" id="ARBA00022729"/>
    </source>
</evidence>
<dbReference type="InParanoid" id="K7E0W1"/>
<comment type="similarity">
    <text evidence="2 6">Belongs to the beta-microseminoprotein family.</text>
</comment>
<feature type="signal peptide" evidence="6">
    <location>
        <begin position="1"/>
        <end position="17"/>
    </location>
</feature>
<keyword evidence="8" id="KW-1185">Reference proteome</keyword>
<keyword evidence="4 6" id="KW-0732">Signal</keyword>
<proteinExistence type="inferred from homology"/>
<keyword evidence="3 6" id="KW-0964">Secreted</keyword>
<feature type="chain" id="PRO_5023976430" description="Beta-microseminoprotein" evidence="6">
    <location>
        <begin position="18"/>
        <end position="112"/>
    </location>
</feature>
<organism evidence="7 8">
    <name type="scientific">Monodelphis domestica</name>
    <name type="common">Gray short-tailed opossum</name>
    <dbReference type="NCBI Taxonomy" id="13616"/>
    <lineage>
        <taxon>Eukaryota</taxon>
        <taxon>Metazoa</taxon>
        <taxon>Chordata</taxon>
        <taxon>Craniata</taxon>
        <taxon>Vertebrata</taxon>
        <taxon>Euteleostomi</taxon>
        <taxon>Mammalia</taxon>
        <taxon>Metatheria</taxon>
        <taxon>Didelphimorphia</taxon>
        <taxon>Didelphidae</taxon>
        <taxon>Monodelphis</taxon>
    </lineage>
</organism>
<dbReference type="Gene3D" id="2.10.70.10">
    <property type="entry name" value="Complement Module, domain 1"/>
    <property type="match status" value="1"/>
</dbReference>
<dbReference type="Ensembl" id="ENSMODT00000042520.2">
    <property type="protein sequence ID" value="ENSMODP00000039412.2"/>
    <property type="gene ID" value="ENSMODG00000028868.2"/>
</dbReference>
<dbReference type="GeneTree" id="ENSGT00940000154371"/>
<comment type="subcellular location">
    <subcellularLocation>
        <location evidence="1 6">Secreted</location>
    </subcellularLocation>
</comment>
<evidence type="ECO:0000256" key="3">
    <source>
        <dbReference type="ARBA" id="ARBA00022525"/>
    </source>
</evidence>
<dbReference type="HOGENOM" id="CLU_186239_0_0_1"/>
<evidence type="ECO:0000256" key="2">
    <source>
        <dbReference type="ARBA" id="ARBA00010352"/>
    </source>
</evidence>
<dbReference type="InterPro" id="IPR008735">
    <property type="entry name" value="PSP94"/>
</dbReference>
<reference evidence="7" key="3">
    <citation type="submission" date="2025-09" db="UniProtKB">
        <authorList>
            <consortium name="Ensembl"/>
        </authorList>
    </citation>
    <scope>IDENTIFICATION</scope>
</reference>
<dbReference type="FunCoup" id="K7E0W1">
    <property type="interactions" value="36"/>
</dbReference>
<sequence length="112" mass="13061">MLGVLLALAIFVTLCDAFCYMIPLEVTREKNPKGCKDNNNIMHKFRSKWKTEKCEDCSCDSKTGIRCCTKVRVPSAYDKTNCKRIFCKKQCRYIVVRKDNPKKFCRITQYEG</sequence>
<name>K7E0W1_MONDO</name>
<evidence type="ECO:0000256" key="5">
    <source>
        <dbReference type="ARBA" id="ARBA00023157"/>
    </source>
</evidence>
<protein>
    <recommendedName>
        <fullName evidence="6">Beta-microseminoprotein</fullName>
    </recommendedName>
</protein>
<dbReference type="AlphaFoldDB" id="K7E0W1"/>
<dbReference type="Proteomes" id="UP000002280">
    <property type="component" value="Chromosome 1"/>
</dbReference>
<dbReference type="PANTHER" id="PTHR10500:SF8">
    <property type="entry name" value="BETA-MICROSEMINOPROTEIN"/>
    <property type="match status" value="1"/>
</dbReference>
<evidence type="ECO:0000313" key="7">
    <source>
        <dbReference type="Ensembl" id="ENSMODP00000039412.2"/>
    </source>
</evidence>